<keyword evidence="3" id="KW-1185">Reference proteome</keyword>
<feature type="region of interest" description="Disordered" evidence="1">
    <location>
        <begin position="1"/>
        <end position="65"/>
    </location>
</feature>
<evidence type="ECO:0000256" key="1">
    <source>
        <dbReference type="SAM" id="MobiDB-lite"/>
    </source>
</evidence>
<dbReference type="Proteomes" id="UP000799118">
    <property type="component" value="Unassembled WGS sequence"/>
</dbReference>
<evidence type="ECO:0000313" key="2">
    <source>
        <dbReference type="EMBL" id="KAE9391395.1"/>
    </source>
</evidence>
<protein>
    <submittedName>
        <fullName evidence="2">Uncharacterized protein</fullName>
    </submittedName>
</protein>
<name>A0A6A4H224_9AGAR</name>
<evidence type="ECO:0000313" key="3">
    <source>
        <dbReference type="Proteomes" id="UP000799118"/>
    </source>
</evidence>
<accession>A0A6A4H224</accession>
<organism evidence="2 3">
    <name type="scientific">Gymnopus androsaceus JB14</name>
    <dbReference type="NCBI Taxonomy" id="1447944"/>
    <lineage>
        <taxon>Eukaryota</taxon>
        <taxon>Fungi</taxon>
        <taxon>Dikarya</taxon>
        <taxon>Basidiomycota</taxon>
        <taxon>Agaricomycotina</taxon>
        <taxon>Agaricomycetes</taxon>
        <taxon>Agaricomycetidae</taxon>
        <taxon>Agaricales</taxon>
        <taxon>Marasmiineae</taxon>
        <taxon>Omphalotaceae</taxon>
        <taxon>Gymnopus</taxon>
    </lineage>
</organism>
<proteinExistence type="predicted"/>
<reference evidence="2" key="1">
    <citation type="journal article" date="2019" name="Environ. Microbiol.">
        <title>Fungal ecological strategies reflected in gene transcription - a case study of two litter decomposers.</title>
        <authorList>
            <person name="Barbi F."/>
            <person name="Kohler A."/>
            <person name="Barry K."/>
            <person name="Baskaran P."/>
            <person name="Daum C."/>
            <person name="Fauchery L."/>
            <person name="Ihrmark K."/>
            <person name="Kuo A."/>
            <person name="LaButti K."/>
            <person name="Lipzen A."/>
            <person name="Morin E."/>
            <person name="Grigoriev I.V."/>
            <person name="Henrissat B."/>
            <person name="Lindahl B."/>
            <person name="Martin F."/>
        </authorList>
    </citation>
    <scope>NUCLEOTIDE SEQUENCE</scope>
    <source>
        <strain evidence="2">JB14</strain>
    </source>
</reference>
<dbReference type="EMBL" id="ML769625">
    <property type="protein sequence ID" value="KAE9391395.1"/>
    <property type="molecule type" value="Genomic_DNA"/>
</dbReference>
<dbReference type="AlphaFoldDB" id="A0A6A4H224"/>
<gene>
    <name evidence="2" type="ORF">BT96DRAFT_1001345</name>
</gene>
<sequence length="242" mass="27935">MPIYVPDSDKEHQCHLTGKRKSQSTLHHSGAQKRVKSEPESSAKQVDQKSLRDRKENLYPGSQALGSNGTEALNLILNHADRTTDLSDSLKVIKTLEARIRELEAEQLITSCKMDALSKKGKQIGTGEAEAFCHWLDVQEDRIQARESEVQDEGKRVKKQRELIEGWEKRLKMEQEAHEKKVAREHQHFESELNDAKWLQDILSACQSLGHVIQYISVFLRDPEHIVQRGNDLIERRWRNNE</sequence>
<feature type="compositionally biased region" description="Basic and acidic residues" evidence="1">
    <location>
        <begin position="35"/>
        <end position="57"/>
    </location>
</feature>